<reference evidence="1 2" key="1">
    <citation type="journal article" date="2019" name="Emerg. Microbes Infect.">
        <title>Comprehensive subspecies identification of 175 nontuberculous mycobacteria species based on 7547 genomic profiles.</title>
        <authorList>
            <person name="Matsumoto Y."/>
            <person name="Kinjo T."/>
            <person name="Motooka D."/>
            <person name="Nabeya D."/>
            <person name="Jung N."/>
            <person name="Uechi K."/>
            <person name="Horii T."/>
            <person name="Iida T."/>
            <person name="Fujita J."/>
            <person name="Nakamura S."/>
        </authorList>
    </citation>
    <scope>NUCLEOTIDE SEQUENCE [LARGE SCALE GENOMIC DNA]</scope>
    <source>
        <strain evidence="1 2">JCM 13323</strain>
    </source>
</reference>
<proteinExistence type="predicted"/>
<evidence type="ECO:0000313" key="1">
    <source>
        <dbReference type="EMBL" id="BBX71403.1"/>
    </source>
</evidence>
<sequence length="83" mass="8845">MASGFAAAIIELPGSRERPPLADTEPDRADLHRALTAGHPVDDIVDRLILPLVVEKAVPKWQSTLEALLSLPRSAARSGIRAG</sequence>
<dbReference type="Proteomes" id="UP000466514">
    <property type="component" value="Chromosome"/>
</dbReference>
<organism evidence="1 2">
    <name type="scientific">Mycolicibacterium psychrotolerans</name>
    <dbReference type="NCBI Taxonomy" id="216929"/>
    <lineage>
        <taxon>Bacteria</taxon>
        <taxon>Bacillati</taxon>
        <taxon>Actinomycetota</taxon>
        <taxon>Actinomycetes</taxon>
        <taxon>Mycobacteriales</taxon>
        <taxon>Mycobacteriaceae</taxon>
        <taxon>Mycolicibacterium</taxon>
    </lineage>
</organism>
<dbReference type="EMBL" id="AP022574">
    <property type="protein sequence ID" value="BBX71403.1"/>
    <property type="molecule type" value="Genomic_DNA"/>
</dbReference>
<accession>A0A7I7MIP2</accession>
<evidence type="ECO:0000313" key="2">
    <source>
        <dbReference type="Proteomes" id="UP000466514"/>
    </source>
</evidence>
<protein>
    <submittedName>
        <fullName evidence="1">Uncharacterized protein</fullName>
    </submittedName>
</protein>
<name>A0A7I7MIP2_9MYCO</name>
<gene>
    <name evidence="1" type="ORF">MPSYJ_48640</name>
</gene>
<keyword evidence="2" id="KW-1185">Reference proteome</keyword>
<dbReference type="KEGG" id="mpsc:MPSYJ_48640"/>
<dbReference type="AlphaFoldDB" id="A0A7I7MIP2"/>